<dbReference type="AlphaFoldDB" id="A0A520MIF3"/>
<keyword evidence="3" id="KW-1133">Transmembrane helix</keyword>
<accession>A0A520MIF3</accession>
<keyword evidence="2" id="KW-0436">Ligase</keyword>
<dbReference type="InterPro" id="IPR000873">
    <property type="entry name" value="AMP-dep_synth/lig_dom"/>
</dbReference>
<dbReference type="Gene3D" id="3.30.300.30">
    <property type="match status" value="1"/>
</dbReference>
<dbReference type="PROSITE" id="PS00455">
    <property type="entry name" value="AMP_BINDING"/>
    <property type="match status" value="1"/>
</dbReference>
<dbReference type="InterPro" id="IPR025110">
    <property type="entry name" value="AMP-bd_C"/>
</dbReference>
<dbReference type="Proteomes" id="UP000315889">
    <property type="component" value="Unassembled WGS sequence"/>
</dbReference>
<comment type="caution">
    <text evidence="6">The sequence shown here is derived from an EMBL/GenBank/DDBJ whole genome shotgun (WGS) entry which is preliminary data.</text>
</comment>
<dbReference type="Pfam" id="PF13193">
    <property type="entry name" value="AMP-binding_C"/>
    <property type="match status" value="1"/>
</dbReference>
<gene>
    <name evidence="6" type="ORF">EVB03_01775</name>
</gene>
<proteinExistence type="inferred from homology"/>
<dbReference type="Gene3D" id="3.40.50.12780">
    <property type="entry name" value="N-terminal domain of ligase-like"/>
    <property type="match status" value="1"/>
</dbReference>
<keyword evidence="3" id="KW-0812">Transmembrane</keyword>
<dbReference type="GO" id="GO:0006631">
    <property type="term" value="P:fatty acid metabolic process"/>
    <property type="evidence" value="ECO:0007669"/>
    <property type="project" value="TreeGrafter"/>
</dbReference>
<sequence length="561" mass="61826">MITSPKQRISDYRERGWWGDDTLHGLLASNAKQYPDTLAVADQPNRLDLTGDEPCRLSFTELDVASDQLACQLLDRGISTGDRVIVQLPNIVELVVCYMAFSKIGAIISPVPVQYGSHELEHISATISPVAIVTLNRFGALELAKTAESITNGSVQLLVFGTDLNITSTLDPEKCLQVRNHQERYSTGADHILTISWTSGTTGTPKGVPRSHNMWVATARCCAEAGNYKQGDRFLNIFPLVNMASIGGFLYPALLLGCSIILHHPLDPGLYLTQLQNEKITFTIAPPMLLNQLSKSQDMWNQFDFSHLRSIGSGSAPLAPWMIETFRQQYGLEVINFYGSNEGISLFCTPMHTADSEVRATMFPRLGCGITRFDSYANRAILSKVVDTETGEMITESGHVGELLFAGATVFDGYLGTNNDELFSDDDYFHTGDLVELCGDPPAFYRIAGRCKDIINRGGMKISPAEIDILLEGLPGASEVAVCAYQDDVQGEKVCACLVVEPDTDRPSLDDVIDYLLKQGLAKFKLPERIEFLDNLPRNPLGKVQRFILEDTISQRDQEGN</sequence>
<evidence type="ECO:0000313" key="7">
    <source>
        <dbReference type="Proteomes" id="UP000315889"/>
    </source>
</evidence>
<evidence type="ECO:0000259" key="5">
    <source>
        <dbReference type="Pfam" id="PF13193"/>
    </source>
</evidence>
<name>A0A520MIF3_9GAMM</name>
<dbReference type="GO" id="GO:0031956">
    <property type="term" value="F:medium-chain fatty acid-CoA ligase activity"/>
    <property type="evidence" value="ECO:0007669"/>
    <property type="project" value="TreeGrafter"/>
</dbReference>
<evidence type="ECO:0000256" key="1">
    <source>
        <dbReference type="ARBA" id="ARBA00006432"/>
    </source>
</evidence>
<dbReference type="CDD" id="cd04433">
    <property type="entry name" value="AFD_class_I"/>
    <property type="match status" value="1"/>
</dbReference>
<dbReference type="PANTHER" id="PTHR43201:SF5">
    <property type="entry name" value="MEDIUM-CHAIN ACYL-COA LIGASE ACSF2, MITOCHONDRIAL"/>
    <property type="match status" value="1"/>
</dbReference>
<dbReference type="PANTHER" id="PTHR43201">
    <property type="entry name" value="ACYL-COA SYNTHETASE"/>
    <property type="match status" value="1"/>
</dbReference>
<feature type="domain" description="AMP-dependent synthetase/ligase" evidence="4">
    <location>
        <begin position="29"/>
        <end position="415"/>
    </location>
</feature>
<dbReference type="Pfam" id="PF00501">
    <property type="entry name" value="AMP-binding"/>
    <property type="match status" value="1"/>
</dbReference>
<dbReference type="InterPro" id="IPR020845">
    <property type="entry name" value="AMP-binding_CS"/>
</dbReference>
<comment type="similarity">
    <text evidence="1">Belongs to the ATP-dependent AMP-binding enzyme family.</text>
</comment>
<dbReference type="InterPro" id="IPR042099">
    <property type="entry name" value="ANL_N_sf"/>
</dbReference>
<evidence type="ECO:0000259" key="4">
    <source>
        <dbReference type="Pfam" id="PF00501"/>
    </source>
</evidence>
<protein>
    <submittedName>
        <fullName evidence="6">(2,3-dihydroxybenzoyl)adenylate synthase</fullName>
    </submittedName>
</protein>
<dbReference type="EMBL" id="SHBP01000002">
    <property type="protein sequence ID" value="RZO20984.1"/>
    <property type="molecule type" value="Genomic_DNA"/>
</dbReference>
<dbReference type="SUPFAM" id="SSF56801">
    <property type="entry name" value="Acetyl-CoA synthetase-like"/>
    <property type="match status" value="1"/>
</dbReference>
<evidence type="ECO:0000256" key="3">
    <source>
        <dbReference type="SAM" id="Phobius"/>
    </source>
</evidence>
<feature type="transmembrane region" description="Helical" evidence="3">
    <location>
        <begin position="237"/>
        <end position="262"/>
    </location>
</feature>
<feature type="domain" description="AMP-binding enzyme C-terminal" evidence="5">
    <location>
        <begin position="470"/>
        <end position="543"/>
    </location>
</feature>
<evidence type="ECO:0000256" key="2">
    <source>
        <dbReference type="ARBA" id="ARBA00022598"/>
    </source>
</evidence>
<reference evidence="6 7" key="1">
    <citation type="submission" date="2019-02" db="EMBL/GenBank/DDBJ databases">
        <title>Prokaryotic population dynamics and viral predation in marine succession experiment using metagenomics: the confinement effect.</title>
        <authorList>
            <person name="Haro-Moreno J.M."/>
            <person name="Rodriguez-Valera F."/>
            <person name="Lopez-Perez M."/>
        </authorList>
    </citation>
    <scope>NUCLEOTIDE SEQUENCE [LARGE SCALE GENOMIC DNA]</scope>
    <source>
        <strain evidence="6">MED-G170</strain>
    </source>
</reference>
<keyword evidence="3" id="KW-0472">Membrane</keyword>
<organism evidence="6 7">
    <name type="scientific">SAR92 clade bacterium</name>
    <dbReference type="NCBI Taxonomy" id="2315479"/>
    <lineage>
        <taxon>Bacteria</taxon>
        <taxon>Pseudomonadati</taxon>
        <taxon>Pseudomonadota</taxon>
        <taxon>Gammaproteobacteria</taxon>
        <taxon>Cellvibrionales</taxon>
        <taxon>Porticoccaceae</taxon>
        <taxon>SAR92 clade</taxon>
    </lineage>
</organism>
<evidence type="ECO:0000313" key="6">
    <source>
        <dbReference type="EMBL" id="RZO20984.1"/>
    </source>
</evidence>
<dbReference type="InterPro" id="IPR045851">
    <property type="entry name" value="AMP-bd_C_sf"/>
</dbReference>